<dbReference type="GO" id="GO:0043596">
    <property type="term" value="C:nuclear replication fork"/>
    <property type="evidence" value="ECO:0007669"/>
    <property type="project" value="TreeGrafter"/>
</dbReference>
<dbReference type="PANTHER" id="PTHR45766:SF6">
    <property type="entry name" value="SWI_SNF-RELATED MATRIX-ASSOCIATED ACTIN-DEPENDENT REGULATOR OF CHROMATIN SUBFAMILY A-LIKE PROTEIN 1"/>
    <property type="match status" value="1"/>
</dbReference>
<evidence type="ECO:0000313" key="9">
    <source>
        <dbReference type="EMBL" id="KAK6628352.1"/>
    </source>
</evidence>
<dbReference type="SUPFAM" id="SSF52540">
    <property type="entry name" value="P-loop containing nucleoside triphosphate hydrolases"/>
    <property type="match status" value="2"/>
</dbReference>
<dbReference type="InterPro" id="IPR010003">
    <property type="entry name" value="HARP_dom"/>
</dbReference>
<dbReference type="InterPro" id="IPR001650">
    <property type="entry name" value="Helicase_C-like"/>
</dbReference>
<dbReference type="AlphaFoldDB" id="A0AAN8PDF8"/>
<name>A0AAN8PDF8_POLSC</name>
<feature type="domain" description="Helicase C-terminal" evidence="7">
    <location>
        <begin position="447"/>
        <end position="601"/>
    </location>
</feature>
<dbReference type="Pfam" id="PF00176">
    <property type="entry name" value="SNF2-rel_dom"/>
    <property type="match status" value="1"/>
</dbReference>
<dbReference type="InterPro" id="IPR000330">
    <property type="entry name" value="SNF2_N"/>
</dbReference>
<evidence type="ECO:0000259" key="7">
    <source>
        <dbReference type="PROSITE" id="PS51194"/>
    </source>
</evidence>
<dbReference type="SMART" id="SM00490">
    <property type="entry name" value="HELICc"/>
    <property type="match status" value="1"/>
</dbReference>
<evidence type="ECO:0000313" key="10">
    <source>
        <dbReference type="Proteomes" id="UP001372834"/>
    </source>
</evidence>
<organism evidence="9 10">
    <name type="scientific">Polyplax serrata</name>
    <name type="common">Common mouse louse</name>
    <dbReference type="NCBI Taxonomy" id="468196"/>
    <lineage>
        <taxon>Eukaryota</taxon>
        <taxon>Metazoa</taxon>
        <taxon>Ecdysozoa</taxon>
        <taxon>Arthropoda</taxon>
        <taxon>Hexapoda</taxon>
        <taxon>Insecta</taxon>
        <taxon>Pterygota</taxon>
        <taxon>Neoptera</taxon>
        <taxon>Paraneoptera</taxon>
        <taxon>Psocodea</taxon>
        <taxon>Troctomorpha</taxon>
        <taxon>Phthiraptera</taxon>
        <taxon>Anoplura</taxon>
        <taxon>Polyplacidae</taxon>
        <taxon>Polyplax</taxon>
    </lineage>
</organism>
<dbReference type="GO" id="GO:0005524">
    <property type="term" value="F:ATP binding"/>
    <property type="evidence" value="ECO:0007669"/>
    <property type="project" value="InterPro"/>
</dbReference>
<evidence type="ECO:0000259" key="8">
    <source>
        <dbReference type="PROSITE" id="PS51467"/>
    </source>
</evidence>
<dbReference type="Gene3D" id="3.40.50.300">
    <property type="entry name" value="P-loop containing nucleotide triphosphate hydrolases"/>
    <property type="match status" value="1"/>
</dbReference>
<dbReference type="GO" id="GO:0016787">
    <property type="term" value="F:hydrolase activity"/>
    <property type="evidence" value="ECO:0007669"/>
    <property type="project" value="UniProtKB-KW"/>
</dbReference>
<dbReference type="Proteomes" id="UP001372834">
    <property type="component" value="Unassembled WGS sequence"/>
</dbReference>
<dbReference type="EMBL" id="JAWJWE010000036">
    <property type="protein sequence ID" value="KAK6628352.1"/>
    <property type="molecule type" value="Genomic_DNA"/>
</dbReference>
<dbReference type="GO" id="GO:0006281">
    <property type="term" value="P:DNA repair"/>
    <property type="evidence" value="ECO:0007669"/>
    <property type="project" value="TreeGrafter"/>
</dbReference>
<gene>
    <name evidence="9" type="ORF">RUM43_002164</name>
</gene>
<dbReference type="InterPro" id="IPR014001">
    <property type="entry name" value="Helicase_ATP-bd"/>
</dbReference>
<dbReference type="PROSITE" id="PS51194">
    <property type="entry name" value="HELICASE_CTER"/>
    <property type="match status" value="1"/>
</dbReference>
<evidence type="ECO:0000256" key="4">
    <source>
        <dbReference type="PROSITE-ProRule" id="PRU00800"/>
    </source>
</evidence>
<dbReference type="Pfam" id="PF07443">
    <property type="entry name" value="HARP"/>
    <property type="match status" value="1"/>
</dbReference>
<protein>
    <recommendedName>
        <fullName evidence="11">SWI/SNF-related matrix-associated actin-dependent regulator of chromatin subfamily A-like protein 1</fullName>
    </recommendedName>
</protein>
<dbReference type="InterPro" id="IPR027417">
    <property type="entry name" value="P-loop_NTPase"/>
</dbReference>
<dbReference type="Gene3D" id="3.40.50.10810">
    <property type="entry name" value="Tandem AAA-ATPase domain"/>
    <property type="match status" value="1"/>
</dbReference>
<keyword evidence="3" id="KW-0539">Nucleus</keyword>
<dbReference type="CDD" id="cd18010">
    <property type="entry name" value="DEXHc_HARP_SMARCAL1"/>
    <property type="match status" value="1"/>
</dbReference>
<dbReference type="InterPro" id="IPR038718">
    <property type="entry name" value="SNF2-like_sf"/>
</dbReference>
<evidence type="ECO:0008006" key="11">
    <source>
        <dbReference type="Google" id="ProtNLM"/>
    </source>
</evidence>
<feature type="domain" description="HARP" evidence="8">
    <location>
        <begin position="66"/>
        <end position="141"/>
    </location>
</feature>
<dbReference type="CDD" id="cd18793">
    <property type="entry name" value="SF2_C_SNF"/>
    <property type="match status" value="1"/>
</dbReference>
<evidence type="ECO:0000256" key="2">
    <source>
        <dbReference type="ARBA" id="ARBA00022801"/>
    </source>
</evidence>
<reference evidence="9 10" key="1">
    <citation type="submission" date="2023-10" db="EMBL/GenBank/DDBJ databases">
        <title>Genomes of two closely related lineages of the louse Polyplax serrata with different host specificities.</title>
        <authorList>
            <person name="Martinu J."/>
            <person name="Tarabai H."/>
            <person name="Stefka J."/>
            <person name="Hypsa V."/>
        </authorList>
    </citation>
    <scope>NUCLEOTIDE SEQUENCE [LARGE SCALE GENOMIC DNA]</scope>
    <source>
        <strain evidence="9">HR10_N</strain>
    </source>
</reference>
<feature type="region of interest" description="Disordered" evidence="5">
    <location>
        <begin position="612"/>
        <end position="632"/>
    </location>
</feature>
<dbReference type="PROSITE" id="PS51467">
    <property type="entry name" value="HARP"/>
    <property type="match status" value="1"/>
</dbReference>
<evidence type="ECO:0000259" key="6">
    <source>
        <dbReference type="PROSITE" id="PS51192"/>
    </source>
</evidence>
<feature type="domain" description="Helicase ATP-binding" evidence="6">
    <location>
        <begin position="179"/>
        <end position="334"/>
    </location>
</feature>
<evidence type="ECO:0000256" key="3">
    <source>
        <dbReference type="ARBA" id="ARBA00023242"/>
    </source>
</evidence>
<evidence type="ECO:0000256" key="1">
    <source>
        <dbReference type="ARBA" id="ARBA00004123"/>
    </source>
</evidence>
<dbReference type="PANTHER" id="PTHR45766">
    <property type="entry name" value="DNA ANNEALING HELICASE AND ENDONUCLEASE ZRANB3 FAMILY MEMBER"/>
    <property type="match status" value="1"/>
</dbReference>
<sequence length="664" mass="75710">MFGLSAEQQRKIEENKAAALLKKQQFIQKEKCASLPLNPTSSLNNTRENFIKKNFQNKTVKKELPIKQNVGYTHATFSIVSDDKFIADMNYHEPSIEIFKTIPGRLYDATLKKWTFPLSQHGNLVSKLRNLDPAVVVNAVPDPLLRSLSKNDELDQVDWARIDKYLRESLLPFQVDGIRFGIKKQGRCLIADDMGLGKTIQALGIACYFKENWPLLIICPSSMKFPWQDAVKTFLPNVNPSVTVVNTGRDPMLHTDIIITSYDLMKNCGDKIEKKRFGMIIFDESHLLKSSKSARTKVALQLCKLSSKIILLSGTPALSRPQELYSQISAIDSYTFPNFYDFGMRYCDGKKDKFGWNFNGSSNLEELEVYLKKKIMIRRLKSEVLAQLPEKIRKVVVLKPNMVKTVMKQLQQIESEYTKQKGADKHSTLLSYYSMTGSAKLAAVCEYIDDKLENNNKFLVFAHHANVLNGICDLLEKKNVEYIRIDGSVNSEDRQLMCQRFQTADKCRVAVLSLKAANSGITLTEAQLVIFAELYWNPGELTQAEDRAHRIGQQDSVLVEYLLARGTADDHLWNLVQSKLNVLNKVGLSKDNFKNADTKHLQSENQLTLTSMFEGKTEDTSQKKNDSVPKMEDDDIFENINLEEIENEYLGNSKKRKIDLDYIF</sequence>
<dbReference type="SMART" id="SM00487">
    <property type="entry name" value="DEXDc"/>
    <property type="match status" value="1"/>
</dbReference>
<evidence type="ECO:0000256" key="5">
    <source>
        <dbReference type="SAM" id="MobiDB-lite"/>
    </source>
</evidence>
<keyword evidence="2" id="KW-0378">Hydrolase</keyword>
<dbReference type="GO" id="GO:0031297">
    <property type="term" value="P:replication fork processing"/>
    <property type="evidence" value="ECO:0007669"/>
    <property type="project" value="TreeGrafter"/>
</dbReference>
<accession>A0AAN8PDF8</accession>
<dbReference type="Pfam" id="PF00271">
    <property type="entry name" value="Helicase_C"/>
    <property type="match status" value="1"/>
</dbReference>
<dbReference type="PROSITE" id="PS51192">
    <property type="entry name" value="HELICASE_ATP_BIND_1"/>
    <property type="match status" value="1"/>
</dbReference>
<proteinExistence type="inferred from homology"/>
<comment type="caution">
    <text evidence="9">The sequence shown here is derived from an EMBL/GenBank/DDBJ whole genome shotgun (WGS) entry which is preliminary data.</text>
</comment>
<comment type="subcellular location">
    <subcellularLocation>
        <location evidence="1">Nucleus</location>
    </subcellularLocation>
</comment>
<dbReference type="InterPro" id="IPR049730">
    <property type="entry name" value="SNF2/RAD54-like_C"/>
</dbReference>
<feature type="compositionally biased region" description="Basic and acidic residues" evidence="5">
    <location>
        <begin position="615"/>
        <end position="631"/>
    </location>
</feature>
<comment type="similarity">
    <text evidence="4">Belongs to the SNF2/RAD54 helicase family. SMARCAL1 subfamily.</text>
</comment>